<evidence type="ECO:0000256" key="1">
    <source>
        <dbReference type="SAM" id="MobiDB-lite"/>
    </source>
</evidence>
<feature type="compositionally biased region" description="Polar residues" evidence="1">
    <location>
        <begin position="75"/>
        <end position="91"/>
    </location>
</feature>
<dbReference type="EMBL" id="VUJU01001246">
    <property type="protein sequence ID" value="KAF0766187.1"/>
    <property type="molecule type" value="Genomic_DNA"/>
</dbReference>
<organism evidence="2 3">
    <name type="scientific">Aphis craccivora</name>
    <name type="common">Cowpea aphid</name>
    <dbReference type="NCBI Taxonomy" id="307492"/>
    <lineage>
        <taxon>Eukaryota</taxon>
        <taxon>Metazoa</taxon>
        <taxon>Ecdysozoa</taxon>
        <taxon>Arthropoda</taxon>
        <taxon>Hexapoda</taxon>
        <taxon>Insecta</taxon>
        <taxon>Pterygota</taxon>
        <taxon>Neoptera</taxon>
        <taxon>Paraneoptera</taxon>
        <taxon>Hemiptera</taxon>
        <taxon>Sternorrhyncha</taxon>
        <taxon>Aphidomorpha</taxon>
        <taxon>Aphidoidea</taxon>
        <taxon>Aphididae</taxon>
        <taxon>Aphidini</taxon>
        <taxon>Aphis</taxon>
        <taxon>Aphis</taxon>
    </lineage>
</organism>
<gene>
    <name evidence="2" type="ORF">FWK35_00033320</name>
</gene>
<feature type="region of interest" description="Disordered" evidence="1">
    <location>
        <begin position="667"/>
        <end position="695"/>
    </location>
</feature>
<protein>
    <submittedName>
        <fullName evidence="2">Putative serine/threonine-protein kinase clkA</fullName>
    </submittedName>
</protein>
<feature type="compositionally biased region" description="Low complexity" evidence="1">
    <location>
        <begin position="23"/>
        <end position="35"/>
    </location>
</feature>
<dbReference type="OrthoDB" id="284854at2759"/>
<name>A0A6G0Z6J0_APHCR</name>
<dbReference type="GO" id="GO:0016301">
    <property type="term" value="F:kinase activity"/>
    <property type="evidence" value="ECO:0007669"/>
    <property type="project" value="UniProtKB-KW"/>
</dbReference>
<comment type="caution">
    <text evidence="2">The sequence shown here is derived from an EMBL/GenBank/DDBJ whole genome shotgun (WGS) entry which is preliminary data.</text>
</comment>
<keyword evidence="2" id="KW-0808">Transferase</keyword>
<sequence>MSDHFDHYKRPPSRDNSVDRYSRAASRLSGGSRQSSVEKSQNQQQQRRGGDDRFPSSFSSAADKSVNGAAGFTAPSMSGAMQNVPSSSAMQRQPPFEEVILRQRNLGQEIVPSPIGQPKRTESLYVNPNTARKDTKPKVSTTSTRITSSRDSIKNDDDYNSYYGSVGSGGSNYNYGNRHDDSDIDCPFYDCRSSMRDSSASVDYDYAYAYGYDWETRGTNDFHTNASTSYASRSINDIDDSWTSMGIVQSIPIRGDNNGQNIRTSGNPYAFSRYSDDDRPRSSSSNPCIDGFLCFNPLAREIGIGGSKCDCSNAYLNGIFGENPALNEIGVGQSRSGSSNVNLNRFFGDNHARRERFRRLLPNIKSPEPLARSNSGDYHDRANAEGYASGNSRGVIPSGGSSIMPPSGDSSLMPPSGDSSLMPPSGDSSLMPPSGDSSLMPPRRYIKSNIPSKDSKGRRRRKDLRVRFSDEVNNGDDHDSIGSDLDRGNNRIRSVRLNSHLNSDNSNRVRTNGSVDRESRNTGNIQIGSHGDCGNSSNYGRGNGSTRGNIGNYSNIAEIQSRFDGYRNGGICSRSEVREVDMMHSRSSIVDIDEGHVINNIYNDGGIVVNSGNDARSVIRNNKREHDSIAVNSNSGIDYIDYTDEYAYNGEHDWIHLVGECDLESGYDYGDNENESNGSSEEGAVGGERIPRLLPSQSPTNEMVWFETSLKYNEQTVVLFKIRIEI</sequence>
<feature type="compositionally biased region" description="Basic and acidic residues" evidence="1">
    <location>
        <begin position="465"/>
        <end position="489"/>
    </location>
</feature>
<keyword evidence="3" id="KW-1185">Reference proteome</keyword>
<accession>A0A6G0Z6J0</accession>
<keyword evidence="2" id="KW-0418">Kinase</keyword>
<proteinExistence type="predicted"/>
<dbReference type="AlphaFoldDB" id="A0A6G0Z6J0"/>
<feature type="compositionally biased region" description="Low complexity" evidence="1">
    <location>
        <begin position="140"/>
        <end position="150"/>
    </location>
</feature>
<reference evidence="2 3" key="1">
    <citation type="submission" date="2019-08" db="EMBL/GenBank/DDBJ databases">
        <title>Whole genome of Aphis craccivora.</title>
        <authorList>
            <person name="Voronova N.V."/>
            <person name="Shulinski R.S."/>
            <person name="Bandarenka Y.V."/>
            <person name="Zhorov D.G."/>
            <person name="Warner D."/>
        </authorList>
    </citation>
    <scope>NUCLEOTIDE SEQUENCE [LARGE SCALE GENOMIC DNA]</scope>
    <source>
        <strain evidence="2">180601</strain>
        <tissue evidence="2">Whole Body</tissue>
    </source>
</reference>
<evidence type="ECO:0000313" key="3">
    <source>
        <dbReference type="Proteomes" id="UP000478052"/>
    </source>
</evidence>
<feature type="compositionally biased region" description="Basic and acidic residues" evidence="1">
    <location>
        <begin position="1"/>
        <end position="22"/>
    </location>
</feature>
<feature type="region of interest" description="Disordered" evidence="1">
    <location>
        <begin position="361"/>
        <end position="540"/>
    </location>
</feature>
<feature type="compositionally biased region" description="Polar residues" evidence="1">
    <location>
        <begin position="496"/>
        <end position="514"/>
    </location>
</feature>
<feature type="compositionally biased region" description="Polar residues" evidence="1">
    <location>
        <begin position="257"/>
        <end position="267"/>
    </location>
</feature>
<feature type="compositionally biased region" description="Low complexity" evidence="1">
    <location>
        <begin position="398"/>
        <end position="411"/>
    </location>
</feature>
<feature type="region of interest" description="Disordered" evidence="1">
    <location>
        <begin position="254"/>
        <end position="284"/>
    </location>
</feature>
<evidence type="ECO:0000313" key="2">
    <source>
        <dbReference type="EMBL" id="KAF0766187.1"/>
    </source>
</evidence>
<feature type="region of interest" description="Disordered" evidence="1">
    <location>
        <begin position="1"/>
        <end position="92"/>
    </location>
</feature>
<dbReference type="Proteomes" id="UP000478052">
    <property type="component" value="Unassembled WGS sequence"/>
</dbReference>
<feature type="region of interest" description="Disordered" evidence="1">
    <location>
        <begin position="127"/>
        <end position="153"/>
    </location>
</feature>